<feature type="transmembrane region" description="Helical" evidence="1">
    <location>
        <begin position="42"/>
        <end position="59"/>
    </location>
</feature>
<dbReference type="RefSeq" id="WP_163820987.1">
    <property type="nucleotide sequence ID" value="NZ_JAAGOB010000017.1"/>
</dbReference>
<sequence>MSARLDPGMVGPTLRSWQLRCVLALACCVTAAATVLWTEPNAFALVLLALVAVATVVRPDSHAATFYLGLTAFLVLVNEPGMSWWAAPAVLGIHATHTLAALAAVVPWDTAVERAALRPSVRRFVAVQAASQSLVLLALAVTP</sequence>
<evidence type="ECO:0000256" key="1">
    <source>
        <dbReference type="SAM" id="Phobius"/>
    </source>
</evidence>
<gene>
    <name evidence="2" type="ORF">G1H11_23125</name>
</gene>
<keyword evidence="1" id="KW-1133">Transmembrane helix</keyword>
<dbReference type="AlphaFoldDB" id="A0A6N9YTE4"/>
<accession>A0A6N9YTE4</accession>
<reference evidence="2 3" key="1">
    <citation type="submission" date="2020-02" db="EMBL/GenBank/DDBJ databases">
        <authorList>
            <person name="Li X.-J."/>
            <person name="Feng X.-M."/>
        </authorList>
    </citation>
    <scope>NUCLEOTIDE SEQUENCE [LARGE SCALE GENOMIC DNA]</scope>
    <source>
        <strain evidence="2 3">CGMCC 4.7225</strain>
    </source>
</reference>
<feature type="transmembrane region" description="Helical" evidence="1">
    <location>
        <begin position="66"/>
        <end position="87"/>
    </location>
</feature>
<proteinExistence type="predicted"/>
<organism evidence="2 3">
    <name type="scientific">Phytoactinopolyspora alkaliphila</name>
    <dbReference type="NCBI Taxonomy" id="1783498"/>
    <lineage>
        <taxon>Bacteria</taxon>
        <taxon>Bacillati</taxon>
        <taxon>Actinomycetota</taxon>
        <taxon>Actinomycetes</taxon>
        <taxon>Jiangellales</taxon>
        <taxon>Jiangellaceae</taxon>
        <taxon>Phytoactinopolyspora</taxon>
    </lineage>
</organism>
<protein>
    <submittedName>
        <fullName evidence="2">Uncharacterized protein</fullName>
    </submittedName>
</protein>
<keyword evidence="1" id="KW-0812">Transmembrane</keyword>
<dbReference type="Proteomes" id="UP000469185">
    <property type="component" value="Unassembled WGS sequence"/>
</dbReference>
<evidence type="ECO:0000313" key="2">
    <source>
        <dbReference type="EMBL" id="NED98197.1"/>
    </source>
</evidence>
<keyword evidence="1" id="KW-0472">Membrane</keyword>
<dbReference type="EMBL" id="JAAGOB010000017">
    <property type="protein sequence ID" value="NED98197.1"/>
    <property type="molecule type" value="Genomic_DNA"/>
</dbReference>
<name>A0A6N9YTE4_9ACTN</name>
<evidence type="ECO:0000313" key="3">
    <source>
        <dbReference type="Proteomes" id="UP000469185"/>
    </source>
</evidence>
<comment type="caution">
    <text evidence="2">The sequence shown here is derived from an EMBL/GenBank/DDBJ whole genome shotgun (WGS) entry which is preliminary data.</text>
</comment>
<keyword evidence="3" id="KW-1185">Reference proteome</keyword>